<gene>
    <name evidence="5" type="ORF">MXMO3_00613</name>
</gene>
<dbReference type="Gene3D" id="1.10.10.60">
    <property type="entry name" value="Homeodomain-like"/>
    <property type="match status" value="1"/>
</dbReference>
<dbReference type="PRINTS" id="PR00032">
    <property type="entry name" value="HTHARAC"/>
</dbReference>
<keyword evidence="6" id="KW-1185">Reference proteome</keyword>
<dbReference type="PANTHER" id="PTHR46796">
    <property type="entry name" value="HTH-TYPE TRANSCRIPTIONAL ACTIVATOR RHAS-RELATED"/>
    <property type="match status" value="1"/>
</dbReference>
<dbReference type="PROSITE" id="PS01124">
    <property type="entry name" value="HTH_ARAC_FAMILY_2"/>
    <property type="match status" value="1"/>
</dbReference>
<evidence type="ECO:0000256" key="1">
    <source>
        <dbReference type="ARBA" id="ARBA00023015"/>
    </source>
</evidence>
<keyword evidence="2" id="KW-0238">DNA-binding</keyword>
<dbReference type="PANTHER" id="PTHR46796:SF6">
    <property type="entry name" value="ARAC SUBFAMILY"/>
    <property type="match status" value="1"/>
</dbReference>
<feature type="domain" description="HTH araC/xylS-type" evidence="4">
    <location>
        <begin position="226"/>
        <end position="327"/>
    </location>
</feature>
<accession>A0A2R4MAU1</accession>
<proteinExistence type="predicted"/>
<dbReference type="Proteomes" id="UP000258927">
    <property type="component" value="Chromosome"/>
</dbReference>
<dbReference type="Pfam" id="PF12833">
    <property type="entry name" value="HTH_18"/>
    <property type="match status" value="1"/>
</dbReference>
<organism evidence="5 6">
    <name type="scientific">Maritalea myrionectae</name>
    <dbReference type="NCBI Taxonomy" id="454601"/>
    <lineage>
        <taxon>Bacteria</taxon>
        <taxon>Pseudomonadati</taxon>
        <taxon>Pseudomonadota</taxon>
        <taxon>Alphaproteobacteria</taxon>
        <taxon>Hyphomicrobiales</taxon>
        <taxon>Devosiaceae</taxon>
        <taxon>Maritalea</taxon>
    </lineage>
</organism>
<keyword evidence="3" id="KW-0804">Transcription</keyword>
<dbReference type="SMART" id="SM00342">
    <property type="entry name" value="HTH_ARAC"/>
    <property type="match status" value="1"/>
</dbReference>
<dbReference type="InterPro" id="IPR018060">
    <property type="entry name" value="HTH_AraC"/>
</dbReference>
<protein>
    <recommendedName>
        <fullName evidence="4">HTH araC/xylS-type domain-containing protein</fullName>
    </recommendedName>
</protein>
<sequence length="333" mass="37127">MAQTEVECSQTKNFPAVEVWDTNLVARSEAFDFYREGICTAFMPLRPERSRTGRQDFHAKVECHKLDRCVLNVVSAQVHSVLRGRSEIAASPHDCFYLNLPLVGHSRISQSGSSITLRAGEVGIFDSAEPFEIQHENHGTLGVASLMMPKYLLSDIEISGPKKLSQHPVFGRILTEATYTLAQTVSSASNIEVNLLQQLIIQLASAATQQSVAPIEGLTQRTAQFLRIKHAIRLNCSKQDFDLTRCGAIVGLSTGYIQQIFSSHSMRFTALLLEERLLLAERNISDPALRHFPISGIAYRSGFSDLSHFGRVFKERFGVSPGVWRKQSTVQRH</sequence>
<dbReference type="KEGG" id="mmyr:MXMO3_00613"/>
<name>A0A2R4MAU1_9HYPH</name>
<dbReference type="Pfam" id="PF14525">
    <property type="entry name" value="AraC_binding_2"/>
    <property type="match status" value="1"/>
</dbReference>
<dbReference type="InterPro" id="IPR035418">
    <property type="entry name" value="AraC-bd_2"/>
</dbReference>
<evidence type="ECO:0000256" key="2">
    <source>
        <dbReference type="ARBA" id="ARBA00023125"/>
    </source>
</evidence>
<evidence type="ECO:0000313" key="5">
    <source>
        <dbReference type="EMBL" id="AVX03157.1"/>
    </source>
</evidence>
<evidence type="ECO:0000259" key="4">
    <source>
        <dbReference type="PROSITE" id="PS01124"/>
    </source>
</evidence>
<dbReference type="InterPro" id="IPR018062">
    <property type="entry name" value="HTH_AraC-typ_CS"/>
</dbReference>
<keyword evidence="1" id="KW-0805">Transcription regulation</keyword>
<dbReference type="PROSITE" id="PS00041">
    <property type="entry name" value="HTH_ARAC_FAMILY_1"/>
    <property type="match status" value="1"/>
</dbReference>
<dbReference type="GO" id="GO:0003700">
    <property type="term" value="F:DNA-binding transcription factor activity"/>
    <property type="evidence" value="ECO:0007669"/>
    <property type="project" value="InterPro"/>
</dbReference>
<dbReference type="EMBL" id="CP021330">
    <property type="protein sequence ID" value="AVX03157.1"/>
    <property type="molecule type" value="Genomic_DNA"/>
</dbReference>
<dbReference type="InterPro" id="IPR009057">
    <property type="entry name" value="Homeodomain-like_sf"/>
</dbReference>
<evidence type="ECO:0000256" key="3">
    <source>
        <dbReference type="ARBA" id="ARBA00023163"/>
    </source>
</evidence>
<dbReference type="RefSeq" id="WP_117394901.1">
    <property type="nucleotide sequence ID" value="NZ_CP021330.1"/>
</dbReference>
<dbReference type="InterPro" id="IPR050204">
    <property type="entry name" value="AraC_XylS_family_regulators"/>
</dbReference>
<dbReference type="InterPro" id="IPR020449">
    <property type="entry name" value="Tscrpt_reg_AraC-type_HTH"/>
</dbReference>
<dbReference type="SUPFAM" id="SSF46689">
    <property type="entry name" value="Homeodomain-like"/>
    <property type="match status" value="1"/>
</dbReference>
<reference evidence="5 6" key="1">
    <citation type="submission" date="2017-05" db="EMBL/GenBank/DDBJ databases">
        <title>Genome Analysis of Maritalea myrionectae HL2708#5.</title>
        <authorList>
            <consortium name="Cotde Inc.-PKNU"/>
            <person name="Jang D."/>
            <person name="Oh H.-M."/>
        </authorList>
    </citation>
    <scope>NUCLEOTIDE SEQUENCE [LARGE SCALE GENOMIC DNA]</scope>
    <source>
        <strain evidence="5 6">HL2708#5</strain>
    </source>
</reference>
<dbReference type="AlphaFoldDB" id="A0A2R4MAU1"/>
<dbReference type="GO" id="GO:0043565">
    <property type="term" value="F:sequence-specific DNA binding"/>
    <property type="evidence" value="ECO:0007669"/>
    <property type="project" value="InterPro"/>
</dbReference>
<evidence type="ECO:0000313" key="6">
    <source>
        <dbReference type="Proteomes" id="UP000258927"/>
    </source>
</evidence>